<dbReference type="Proteomes" id="UP001589536">
    <property type="component" value="Unassembled WGS sequence"/>
</dbReference>
<organism evidence="4 5">
    <name type="scientific">Arthrobacter methylotrophus</name>
    <dbReference type="NCBI Taxonomy" id="121291"/>
    <lineage>
        <taxon>Bacteria</taxon>
        <taxon>Bacillati</taxon>
        <taxon>Actinomycetota</taxon>
        <taxon>Actinomycetes</taxon>
        <taxon>Micrococcales</taxon>
        <taxon>Micrococcaceae</taxon>
        <taxon>Arthrobacter</taxon>
    </lineage>
</organism>
<name>A0ABV5UXB9_9MICC</name>
<dbReference type="SUPFAM" id="SSF55729">
    <property type="entry name" value="Acyl-CoA N-acyltransferases (Nat)"/>
    <property type="match status" value="1"/>
</dbReference>
<keyword evidence="2" id="KW-0012">Acyltransferase</keyword>
<evidence type="ECO:0000313" key="4">
    <source>
        <dbReference type="EMBL" id="MFB9716848.1"/>
    </source>
</evidence>
<dbReference type="InterPro" id="IPR016181">
    <property type="entry name" value="Acyl_CoA_acyltransferase"/>
</dbReference>
<comment type="caution">
    <text evidence="4">The sequence shown here is derived from an EMBL/GenBank/DDBJ whole genome shotgun (WGS) entry which is preliminary data.</text>
</comment>
<gene>
    <name evidence="4" type="ORF">ACFFPI_22395</name>
</gene>
<dbReference type="PROSITE" id="PS51186">
    <property type="entry name" value="GNAT"/>
    <property type="match status" value="1"/>
</dbReference>
<accession>A0ABV5UXB9</accession>
<dbReference type="CDD" id="cd04301">
    <property type="entry name" value="NAT_SF"/>
    <property type="match status" value="1"/>
</dbReference>
<keyword evidence="1" id="KW-0808">Transferase</keyword>
<dbReference type="Pfam" id="PF00583">
    <property type="entry name" value="Acetyltransf_1"/>
    <property type="match status" value="1"/>
</dbReference>
<dbReference type="Gene3D" id="3.40.630.30">
    <property type="match status" value="1"/>
</dbReference>
<protein>
    <submittedName>
        <fullName evidence="4">N-acetyltransferase family protein</fullName>
    </submittedName>
</protein>
<feature type="domain" description="N-acetyltransferase" evidence="3">
    <location>
        <begin position="10"/>
        <end position="163"/>
    </location>
</feature>
<proteinExistence type="predicted"/>
<dbReference type="PANTHER" id="PTHR43072">
    <property type="entry name" value="N-ACETYLTRANSFERASE"/>
    <property type="match status" value="1"/>
</dbReference>
<dbReference type="EMBL" id="JBHMBH010000066">
    <property type="protein sequence ID" value="MFB9716848.1"/>
    <property type="molecule type" value="Genomic_DNA"/>
</dbReference>
<keyword evidence="5" id="KW-1185">Reference proteome</keyword>
<evidence type="ECO:0000313" key="5">
    <source>
        <dbReference type="Proteomes" id="UP001589536"/>
    </source>
</evidence>
<dbReference type="PANTHER" id="PTHR43072:SF23">
    <property type="entry name" value="UPF0039 PROTEIN C11D3.02C"/>
    <property type="match status" value="1"/>
</dbReference>
<dbReference type="InterPro" id="IPR000182">
    <property type="entry name" value="GNAT_dom"/>
</dbReference>
<evidence type="ECO:0000256" key="2">
    <source>
        <dbReference type="ARBA" id="ARBA00023315"/>
    </source>
</evidence>
<dbReference type="RefSeq" id="WP_345041183.1">
    <property type="nucleotide sequence ID" value="NZ_BAABED010000001.1"/>
</dbReference>
<evidence type="ECO:0000259" key="3">
    <source>
        <dbReference type="PROSITE" id="PS51186"/>
    </source>
</evidence>
<reference evidence="4 5" key="1">
    <citation type="submission" date="2024-09" db="EMBL/GenBank/DDBJ databases">
        <authorList>
            <person name="Sun Q."/>
            <person name="Mori K."/>
        </authorList>
    </citation>
    <scope>NUCLEOTIDE SEQUENCE [LARGE SCALE GENOMIC DNA]</scope>
    <source>
        <strain evidence="4 5">JCM 13519</strain>
    </source>
</reference>
<sequence length="174" mass="19101">MFTEAEAEAVLIRPMKLDDWPEVSAIFMEGIETGQATFEAAVPEWEQFNTGRLPDHRFVAELAGKVLGWTAVSAISARPAYAGVVEHSVYVAGSARGQGIGSLLLKALAASTERHGIWTIQSSIFPENQASIRLHLAHGFKIVGRRERIARMSAGLLAGQWRDTFLLERRSSLL</sequence>
<evidence type="ECO:0000256" key="1">
    <source>
        <dbReference type="ARBA" id="ARBA00022679"/>
    </source>
</evidence>